<reference evidence="2" key="1">
    <citation type="journal article" date="2019" name="Int. J. Syst. Evol. Microbiol.">
        <title>The Global Catalogue of Microorganisms (GCM) 10K type strain sequencing project: providing services to taxonomists for standard genome sequencing and annotation.</title>
        <authorList>
            <consortium name="The Broad Institute Genomics Platform"/>
            <consortium name="The Broad Institute Genome Sequencing Center for Infectious Disease"/>
            <person name="Wu L."/>
            <person name="Ma J."/>
        </authorList>
    </citation>
    <scope>NUCLEOTIDE SEQUENCE [LARGE SCALE GENOMIC DNA]</scope>
    <source>
        <strain evidence="2">CCUG 2113</strain>
    </source>
</reference>
<keyword evidence="2" id="KW-1185">Reference proteome</keyword>
<dbReference type="Proteomes" id="UP001595693">
    <property type="component" value="Unassembled WGS sequence"/>
</dbReference>
<dbReference type="EMBL" id="JBHSAJ010000166">
    <property type="protein sequence ID" value="MFC3938101.1"/>
    <property type="molecule type" value="Genomic_DNA"/>
</dbReference>
<accession>A0ABV8DHQ5</accession>
<sequence>MKVSVEHRRLLGAFDRAALLALRERIATTGDKPPDPSFKNIDWHSTWAAWRVQLPFFCGGGITYFPMGDYGGPEAALIQAQYHRDEAYERAGIDVYARVRSSHRRVNEGESLLSISEVMDRNTKTILGCWMETVDGQAKQRKVKRAFGALRTRDEAWAQVEAIVRQKVAEEAQRRRVVFGL</sequence>
<proteinExistence type="predicted"/>
<protein>
    <submittedName>
        <fullName evidence="1">AP2 domain-containing protein</fullName>
    </submittedName>
</protein>
<gene>
    <name evidence="1" type="ORF">ACFOW3_26125</name>
</gene>
<evidence type="ECO:0000313" key="2">
    <source>
        <dbReference type="Proteomes" id="UP001595693"/>
    </source>
</evidence>
<dbReference type="RefSeq" id="WP_055402084.1">
    <property type="nucleotide sequence ID" value="NZ_JAMXAX010000135.1"/>
</dbReference>
<evidence type="ECO:0000313" key="1">
    <source>
        <dbReference type="EMBL" id="MFC3938101.1"/>
    </source>
</evidence>
<comment type="caution">
    <text evidence="1">The sequence shown here is derived from an EMBL/GenBank/DDBJ whole genome shotgun (WGS) entry which is preliminary data.</text>
</comment>
<organism evidence="1 2">
    <name type="scientific">Acidovorax facilis</name>
    <dbReference type="NCBI Taxonomy" id="12917"/>
    <lineage>
        <taxon>Bacteria</taxon>
        <taxon>Pseudomonadati</taxon>
        <taxon>Pseudomonadota</taxon>
        <taxon>Betaproteobacteria</taxon>
        <taxon>Burkholderiales</taxon>
        <taxon>Comamonadaceae</taxon>
        <taxon>Acidovorax</taxon>
    </lineage>
</organism>
<name>A0ABV8DHQ5_9BURK</name>